<dbReference type="Gene3D" id="3.40.50.620">
    <property type="entry name" value="HUPs"/>
    <property type="match status" value="2"/>
</dbReference>
<dbReference type="Pfam" id="PF00582">
    <property type="entry name" value="Usp"/>
    <property type="match status" value="2"/>
</dbReference>
<accession>A0A150XJ65</accession>
<gene>
    <name evidence="3" type="ORF">AWN68_03620</name>
</gene>
<evidence type="ECO:0000256" key="1">
    <source>
        <dbReference type="ARBA" id="ARBA00008791"/>
    </source>
</evidence>
<dbReference type="CDD" id="cd00293">
    <property type="entry name" value="USP-like"/>
    <property type="match status" value="2"/>
</dbReference>
<comment type="caution">
    <text evidence="3">The sequence shown here is derived from an EMBL/GenBank/DDBJ whole genome shotgun (WGS) entry which is preliminary data.</text>
</comment>
<evidence type="ECO:0000313" key="3">
    <source>
        <dbReference type="EMBL" id="KYG78733.1"/>
    </source>
</evidence>
<dbReference type="PANTHER" id="PTHR46268:SF6">
    <property type="entry name" value="UNIVERSAL STRESS PROTEIN UP12"/>
    <property type="match status" value="1"/>
</dbReference>
<dbReference type="InterPro" id="IPR006016">
    <property type="entry name" value="UspA"/>
</dbReference>
<dbReference type="PANTHER" id="PTHR46268">
    <property type="entry name" value="STRESS RESPONSE PROTEIN NHAX"/>
    <property type="match status" value="1"/>
</dbReference>
<sequence>MKTILVPIDFSEQSKHALNFAAQLARKGKLQIQAINIIEGPQNHTFNTMGDGFANESEDYFFLKQLLERTKENMANLIGNDAYSGIDIAGSVEIGNPYQSISKAIADHKADLVVMGSKGASGIDEVLIGSNTEKVVRYAKCPVITIKSEVKLHAIQNIVLATSLREEQSRLFVELKKLQALTGAKLHLVKINTTNDFHTQRQMQDEFVRYINDHQLANVHTAIYNETSEEEGILAYAEDVNADMIAIGTHGRTGLLHLLSGSIAEDLVNHSQIPVWTLSRKK</sequence>
<organism evidence="3 4">
    <name type="scientific">Roseivirga echinicomitans</name>
    <dbReference type="NCBI Taxonomy" id="296218"/>
    <lineage>
        <taxon>Bacteria</taxon>
        <taxon>Pseudomonadati</taxon>
        <taxon>Bacteroidota</taxon>
        <taxon>Cytophagia</taxon>
        <taxon>Cytophagales</taxon>
        <taxon>Roseivirgaceae</taxon>
        <taxon>Roseivirga</taxon>
    </lineage>
</organism>
<dbReference type="Proteomes" id="UP000075615">
    <property type="component" value="Unassembled WGS sequence"/>
</dbReference>
<protein>
    <recommendedName>
        <fullName evidence="2">UspA domain-containing protein</fullName>
    </recommendedName>
</protein>
<dbReference type="EMBL" id="LRDB01000012">
    <property type="protein sequence ID" value="KYG78733.1"/>
    <property type="molecule type" value="Genomic_DNA"/>
</dbReference>
<keyword evidence="4" id="KW-1185">Reference proteome</keyword>
<dbReference type="InterPro" id="IPR006015">
    <property type="entry name" value="Universal_stress_UspA"/>
</dbReference>
<proteinExistence type="inferred from homology"/>
<feature type="domain" description="UspA" evidence="2">
    <location>
        <begin position="1"/>
        <end position="147"/>
    </location>
</feature>
<name>A0A150XJ65_9BACT</name>
<dbReference type="PRINTS" id="PR01438">
    <property type="entry name" value="UNVRSLSTRESS"/>
</dbReference>
<dbReference type="OrthoDB" id="1522603at2"/>
<dbReference type="SUPFAM" id="SSF52402">
    <property type="entry name" value="Adenine nucleotide alpha hydrolases-like"/>
    <property type="match status" value="2"/>
</dbReference>
<comment type="similarity">
    <text evidence="1">Belongs to the universal stress protein A family.</text>
</comment>
<dbReference type="AlphaFoldDB" id="A0A150XJ65"/>
<feature type="domain" description="UspA" evidence="2">
    <location>
        <begin position="156"/>
        <end position="276"/>
    </location>
</feature>
<evidence type="ECO:0000259" key="2">
    <source>
        <dbReference type="Pfam" id="PF00582"/>
    </source>
</evidence>
<evidence type="ECO:0000313" key="4">
    <source>
        <dbReference type="Proteomes" id="UP000075615"/>
    </source>
</evidence>
<dbReference type="RefSeq" id="WP_068414318.1">
    <property type="nucleotide sequence ID" value="NZ_LRDB01000012.1"/>
</dbReference>
<dbReference type="STRING" id="296218.AWN68_03620"/>
<reference evidence="3 4" key="1">
    <citation type="submission" date="2016-01" db="EMBL/GenBank/DDBJ databases">
        <title>Genome sequencing of Roseivirga echinicomitans KMM 6058.</title>
        <authorList>
            <person name="Selvaratnam C."/>
            <person name="Thevarajoo S."/>
            <person name="Goh K.M."/>
            <person name="Ee R."/>
            <person name="Chan K.-G."/>
            <person name="Chong C.S."/>
        </authorList>
    </citation>
    <scope>NUCLEOTIDE SEQUENCE [LARGE SCALE GENOMIC DNA]</scope>
    <source>
        <strain evidence="3 4">KMM 6058</strain>
    </source>
</reference>
<dbReference type="InterPro" id="IPR014729">
    <property type="entry name" value="Rossmann-like_a/b/a_fold"/>
</dbReference>